<dbReference type="Gene3D" id="3.40.630.30">
    <property type="match status" value="2"/>
</dbReference>
<evidence type="ECO:0000259" key="1">
    <source>
        <dbReference type="Pfam" id="PF13480"/>
    </source>
</evidence>
<evidence type="ECO:0000313" key="2">
    <source>
        <dbReference type="EMBL" id="MFC3051198.1"/>
    </source>
</evidence>
<dbReference type="Pfam" id="PF13480">
    <property type="entry name" value="Acetyltransf_6"/>
    <property type="match status" value="1"/>
</dbReference>
<name>A0ABV7D215_9PROT</name>
<evidence type="ECO:0000313" key="3">
    <source>
        <dbReference type="Proteomes" id="UP001595444"/>
    </source>
</evidence>
<dbReference type="NCBIfam" id="TIGR03019">
    <property type="entry name" value="pepcterm_femAB"/>
    <property type="match status" value="1"/>
</dbReference>
<gene>
    <name evidence="2" type="ORF">ACFOKA_04700</name>
</gene>
<keyword evidence="3" id="KW-1185">Reference proteome</keyword>
<dbReference type="Proteomes" id="UP001595444">
    <property type="component" value="Unassembled WGS sequence"/>
</dbReference>
<sequence length="347" mass="38834">MAVSIRKMTSSDIASWNAFVDRHVDGTFCHYAEWKTVIENGANHECPFLVAEDNAKIVGIMPLTLRKSKLFGNALISNMFCVYGGPLAINSGVYDELDAAAWELACQNGIKVLEYRTVKARHVGDNEWSIPVANAATFQKPLQNTPEAILLDIPRKQRAVVRKTLDAGLSCSFDSDIENFYKLYAESVRGLGTPVFPKKLFTALYESFGEKIQVQIIRSPKGQAIASLMSFYADKAVLPYYAGGNQFARQYGAHDFMYYQLMIKASEKGKTHFDFGRSKMDTGPYRFKKNWGFEPVLLQYETRLAEGGTLPDLNPSSSKYRMLVAAWKRLPLPIANTIGPMLARHLG</sequence>
<dbReference type="PANTHER" id="PTHR36174">
    <property type="entry name" value="LIPID II:GLYCINE GLYCYLTRANSFERASE"/>
    <property type="match status" value="1"/>
</dbReference>
<dbReference type="InterPro" id="IPR016181">
    <property type="entry name" value="Acyl_CoA_acyltransferase"/>
</dbReference>
<dbReference type="InterPro" id="IPR038740">
    <property type="entry name" value="BioF2-like_GNAT_dom"/>
</dbReference>
<organism evidence="2 3">
    <name type="scientific">Kordiimonas pumila</name>
    <dbReference type="NCBI Taxonomy" id="2161677"/>
    <lineage>
        <taxon>Bacteria</taxon>
        <taxon>Pseudomonadati</taxon>
        <taxon>Pseudomonadota</taxon>
        <taxon>Alphaproteobacteria</taxon>
        <taxon>Kordiimonadales</taxon>
        <taxon>Kordiimonadaceae</taxon>
        <taxon>Kordiimonas</taxon>
    </lineage>
</organism>
<dbReference type="RefSeq" id="WP_194211846.1">
    <property type="nucleotide sequence ID" value="NZ_CP061205.1"/>
</dbReference>
<comment type="caution">
    <text evidence="2">The sequence shown here is derived from an EMBL/GenBank/DDBJ whole genome shotgun (WGS) entry which is preliminary data.</text>
</comment>
<reference evidence="3" key="1">
    <citation type="journal article" date="2019" name="Int. J. Syst. Evol. Microbiol.">
        <title>The Global Catalogue of Microorganisms (GCM) 10K type strain sequencing project: providing services to taxonomists for standard genome sequencing and annotation.</title>
        <authorList>
            <consortium name="The Broad Institute Genomics Platform"/>
            <consortium name="The Broad Institute Genome Sequencing Center for Infectious Disease"/>
            <person name="Wu L."/>
            <person name="Ma J."/>
        </authorList>
    </citation>
    <scope>NUCLEOTIDE SEQUENCE [LARGE SCALE GENOMIC DNA]</scope>
    <source>
        <strain evidence="3">KCTC 62164</strain>
    </source>
</reference>
<dbReference type="SUPFAM" id="SSF55729">
    <property type="entry name" value="Acyl-CoA N-acyltransferases (Nat)"/>
    <property type="match status" value="2"/>
</dbReference>
<dbReference type="PANTHER" id="PTHR36174:SF1">
    <property type="entry name" value="LIPID II:GLYCINE GLYCYLTRANSFERASE"/>
    <property type="match status" value="1"/>
</dbReference>
<dbReference type="InterPro" id="IPR050644">
    <property type="entry name" value="PG_Glycine_Bridge_Synth"/>
</dbReference>
<protein>
    <submittedName>
        <fullName evidence="2">FemAB family XrtA/PEP-CTERM system-associated protein</fullName>
    </submittedName>
</protein>
<accession>A0ABV7D215</accession>
<dbReference type="EMBL" id="JBHRSL010000002">
    <property type="protein sequence ID" value="MFC3051198.1"/>
    <property type="molecule type" value="Genomic_DNA"/>
</dbReference>
<proteinExistence type="predicted"/>
<feature type="domain" description="BioF2-like acetyltransferase" evidence="1">
    <location>
        <begin position="174"/>
        <end position="289"/>
    </location>
</feature>
<dbReference type="InterPro" id="IPR017469">
    <property type="entry name" value="PEP-CTERM_FemAB-rel"/>
</dbReference>